<feature type="domain" description="MacB-like periplasmic core" evidence="9">
    <location>
        <begin position="22"/>
        <end position="285"/>
    </location>
</feature>
<evidence type="ECO:0000256" key="5">
    <source>
        <dbReference type="ARBA" id="ARBA00023136"/>
    </source>
</evidence>
<sequence>MYILKNALSNLTRNKGRNMLIGIIMIAILSCTAMSIIINTASNKIIDDYKSRFGSVVGIQSDEEKVQEGMQNGDSRALSEGVPNDIQEKLAKSKYLKDTVFNATYAGYSDKIKSLDQDEYEKSRGDGGGMPSFGGSDNKSKDAKEPNLSILGGLSPAGKEEFEKGTRKVIDGKVPEKNGETMISEDFAKLNNLKVGDSFKVKNPDDPEKIPQLELKVSGIYRDGTKSQNPGFKMPMMNRKNDIITTFDTLKEYNEKAKKDKDLIDLDAKYILKDPDSIDAFNKEAHEKGLSDFWKISTDTQSYDTMVKPIEGLKGISKLFMFLVLGFGGSILILISILGIRERKYEIGVLRAMGMKKSKVALGLIYETLFMVGISLSIGLGIGSLCAQPITNILLKGQVEAQNASSGNTFVFGVGAPSSAAPIEKMNVHLSVEAMVAIALVALLIAVVSVSIGIVYINRYEPRKILTERN</sequence>
<dbReference type="InterPro" id="IPR050250">
    <property type="entry name" value="Macrolide_Exporter_MacB"/>
</dbReference>
<dbReference type="PANTHER" id="PTHR30572:SF9">
    <property type="entry name" value="ABC TRANSPORTER PERMEASE PROTEIN"/>
    <property type="match status" value="1"/>
</dbReference>
<feature type="transmembrane region" description="Helical" evidence="7">
    <location>
        <begin position="434"/>
        <end position="457"/>
    </location>
</feature>
<feature type="domain" description="ABC3 transporter permease C-terminal" evidence="8">
    <location>
        <begin position="319"/>
        <end position="460"/>
    </location>
</feature>
<feature type="transmembrane region" description="Helical" evidence="7">
    <location>
        <begin position="20"/>
        <end position="38"/>
    </location>
</feature>
<evidence type="ECO:0000313" key="10">
    <source>
        <dbReference type="EMBL" id="MDQ0556357.1"/>
    </source>
</evidence>
<evidence type="ECO:0000256" key="7">
    <source>
        <dbReference type="SAM" id="Phobius"/>
    </source>
</evidence>
<dbReference type="RefSeq" id="WP_307505382.1">
    <property type="nucleotide sequence ID" value="NZ_BAAACE010000021.1"/>
</dbReference>
<name>A0ABU0MZL7_9FIRM</name>
<dbReference type="Pfam" id="PF12704">
    <property type="entry name" value="MacB_PCD"/>
    <property type="match status" value="1"/>
</dbReference>
<evidence type="ECO:0000313" key="11">
    <source>
        <dbReference type="Proteomes" id="UP001232584"/>
    </source>
</evidence>
<feature type="region of interest" description="Disordered" evidence="6">
    <location>
        <begin position="117"/>
        <end position="173"/>
    </location>
</feature>
<dbReference type="InterPro" id="IPR025857">
    <property type="entry name" value="MacB_PCD"/>
</dbReference>
<dbReference type="EMBL" id="JAUSWG010000005">
    <property type="protein sequence ID" value="MDQ0556357.1"/>
    <property type="molecule type" value="Genomic_DNA"/>
</dbReference>
<keyword evidence="11" id="KW-1185">Reference proteome</keyword>
<keyword evidence="3 7" id="KW-0812">Transmembrane</keyword>
<feature type="compositionally biased region" description="Basic and acidic residues" evidence="6">
    <location>
        <begin position="158"/>
        <end position="173"/>
    </location>
</feature>
<proteinExistence type="predicted"/>
<evidence type="ECO:0000259" key="8">
    <source>
        <dbReference type="Pfam" id="PF02687"/>
    </source>
</evidence>
<evidence type="ECO:0000256" key="1">
    <source>
        <dbReference type="ARBA" id="ARBA00004651"/>
    </source>
</evidence>
<evidence type="ECO:0000259" key="9">
    <source>
        <dbReference type="Pfam" id="PF12704"/>
    </source>
</evidence>
<evidence type="ECO:0000256" key="6">
    <source>
        <dbReference type="SAM" id="MobiDB-lite"/>
    </source>
</evidence>
<reference evidence="10 11" key="1">
    <citation type="submission" date="2023-07" db="EMBL/GenBank/DDBJ databases">
        <title>Genomic Encyclopedia of Type Strains, Phase IV (KMG-IV): sequencing the most valuable type-strain genomes for metagenomic binning, comparative biology and taxonomic classification.</title>
        <authorList>
            <person name="Goeker M."/>
        </authorList>
    </citation>
    <scope>NUCLEOTIDE SEQUENCE [LARGE SCALE GENOMIC DNA]</scope>
    <source>
        <strain evidence="10 11">DSM 15049</strain>
    </source>
</reference>
<keyword evidence="5 7" id="KW-0472">Membrane</keyword>
<dbReference type="Pfam" id="PF02687">
    <property type="entry name" value="FtsX"/>
    <property type="match status" value="1"/>
</dbReference>
<organism evidence="10 11">
    <name type="scientific">Paraclostridium ghonii</name>
    <dbReference type="NCBI Taxonomy" id="29358"/>
    <lineage>
        <taxon>Bacteria</taxon>
        <taxon>Bacillati</taxon>
        <taxon>Bacillota</taxon>
        <taxon>Clostridia</taxon>
        <taxon>Peptostreptococcales</taxon>
        <taxon>Peptostreptococcaceae</taxon>
        <taxon>Paraclostridium</taxon>
    </lineage>
</organism>
<gene>
    <name evidence="10" type="ORF">QOZ92_001471</name>
</gene>
<dbReference type="Proteomes" id="UP001232584">
    <property type="component" value="Unassembled WGS sequence"/>
</dbReference>
<dbReference type="InterPro" id="IPR003838">
    <property type="entry name" value="ABC3_permease_C"/>
</dbReference>
<keyword evidence="2" id="KW-1003">Cell membrane</keyword>
<dbReference type="PANTHER" id="PTHR30572">
    <property type="entry name" value="MEMBRANE COMPONENT OF TRANSPORTER-RELATED"/>
    <property type="match status" value="1"/>
</dbReference>
<feature type="transmembrane region" description="Helical" evidence="7">
    <location>
        <begin position="319"/>
        <end position="340"/>
    </location>
</feature>
<keyword evidence="4 7" id="KW-1133">Transmembrane helix</keyword>
<evidence type="ECO:0000256" key="3">
    <source>
        <dbReference type="ARBA" id="ARBA00022692"/>
    </source>
</evidence>
<dbReference type="PROSITE" id="PS51257">
    <property type="entry name" value="PROKAR_LIPOPROTEIN"/>
    <property type="match status" value="1"/>
</dbReference>
<evidence type="ECO:0000256" key="2">
    <source>
        <dbReference type="ARBA" id="ARBA00022475"/>
    </source>
</evidence>
<accession>A0ABU0MZL7</accession>
<evidence type="ECO:0000256" key="4">
    <source>
        <dbReference type="ARBA" id="ARBA00022989"/>
    </source>
</evidence>
<feature type="transmembrane region" description="Helical" evidence="7">
    <location>
        <begin position="360"/>
        <end position="382"/>
    </location>
</feature>
<protein>
    <submittedName>
        <fullName evidence="10">ABC transport system permease protein</fullName>
    </submittedName>
</protein>
<comment type="caution">
    <text evidence="10">The sequence shown here is derived from an EMBL/GenBank/DDBJ whole genome shotgun (WGS) entry which is preliminary data.</text>
</comment>
<comment type="subcellular location">
    <subcellularLocation>
        <location evidence="1">Cell membrane</location>
        <topology evidence="1">Multi-pass membrane protein</topology>
    </subcellularLocation>
</comment>